<name>A0ABT3FRP1_9BACT</name>
<dbReference type="Proteomes" id="UP001207930">
    <property type="component" value="Unassembled WGS sequence"/>
</dbReference>
<evidence type="ECO:0000313" key="2">
    <source>
        <dbReference type="Proteomes" id="UP001207930"/>
    </source>
</evidence>
<dbReference type="InterPro" id="IPR007391">
    <property type="entry name" value="Vancomycin_resist_VanW"/>
</dbReference>
<dbReference type="PANTHER" id="PTHR35788:SF1">
    <property type="entry name" value="EXPORTED PROTEIN"/>
    <property type="match status" value="1"/>
</dbReference>
<dbReference type="RefSeq" id="WP_264501831.1">
    <property type="nucleotide sequence ID" value="NZ_JAPDDS010000007.1"/>
</dbReference>
<reference evidence="1 2" key="1">
    <citation type="submission" date="2022-10" db="EMBL/GenBank/DDBJ databases">
        <title>Luteolibacter flavescens strain MCCC 1K03193, whole genome shotgun sequencing project.</title>
        <authorList>
            <person name="Zhao G."/>
            <person name="Shen L."/>
        </authorList>
    </citation>
    <scope>NUCLEOTIDE SEQUENCE [LARGE SCALE GENOMIC DNA]</scope>
    <source>
        <strain evidence="1 2">MCCC 1K03193</strain>
    </source>
</reference>
<gene>
    <name evidence="1" type="ORF">OKA04_14135</name>
</gene>
<protein>
    <submittedName>
        <fullName evidence="1">VanW family protein</fullName>
    </submittedName>
</protein>
<dbReference type="PANTHER" id="PTHR35788">
    <property type="entry name" value="EXPORTED PROTEIN-RELATED"/>
    <property type="match status" value="1"/>
</dbReference>
<comment type="caution">
    <text evidence="1">The sequence shown here is derived from an EMBL/GenBank/DDBJ whole genome shotgun (WGS) entry which is preliminary data.</text>
</comment>
<proteinExistence type="predicted"/>
<sequence>MSHHPAPERHVPGPLQALAFQFKSRVFQLKRGVGEISSRPPRHGRASALADSPVIAEKSAPLWREITPAEFPLTAGKVENLRCAARAFHGVEIPAGKVFSFWRQLGRTTKGKGFTAGRELREGCLVPAIGGGLCQLSGLLYQAALEAGLEIVERHGHSRVVPGSWAEQNLDATVFWNYVDLRFRGTSAWRVEVELTAADLVVRIRSAGAAMTKTAAPPAEAIPRPAPSGDCLTCGMLSCFRHPAATAAHAPSMGHSAFLLDARWPEFDRWCRSHSREGDRWLVPLDGRRWKKANYKWSPPPGVTTERATLQALLRSWQQRRLPGQGAKRQLALLEGDAALARRYAKMLSPECRHLVVAQNLLPHLWQAGVLGGRSFDVLMQRWPMDELQRRLDVAKEKHPHSTTLGDFRADPELVRAEREALAAAARLVTPHRAIARHFGARAWLIDWDMPQPLELQPAEKDTVFFPASRLGRKGAFELAAALLDEPLVEVKCFGRATEGAADPFKEIACSPGTAADLAAARVLILPAWIEHQPRLALQALASGIPVIATEACGLPEHPHLHTLSSPDPAAMRMVLRAVLQPAPPACVAS</sequence>
<dbReference type="EMBL" id="JAPDDS010000007">
    <property type="protein sequence ID" value="MCW1885874.1"/>
    <property type="molecule type" value="Genomic_DNA"/>
</dbReference>
<accession>A0ABT3FRP1</accession>
<organism evidence="1 2">
    <name type="scientific">Luteolibacter flavescens</name>
    <dbReference type="NCBI Taxonomy" id="1859460"/>
    <lineage>
        <taxon>Bacteria</taxon>
        <taxon>Pseudomonadati</taxon>
        <taxon>Verrucomicrobiota</taxon>
        <taxon>Verrucomicrobiia</taxon>
        <taxon>Verrucomicrobiales</taxon>
        <taxon>Verrucomicrobiaceae</taxon>
        <taxon>Luteolibacter</taxon>
    </lineage>
</organism>
<dbReference type="Gene3D" id="3.40.50.2000">
    <property type="entry name" value="Glycogen Phosphorylase B"/>
    <property type="match status" value="1"/>
</dbReference>
<dbReference type="SUPFAM" id="SSF53756">
    <property type="entry name" value="UDP-Glycosyltransferase/glycogen phosphorylase"/>
    <property type="match status" value="1"/>
</dbReference>
<dbReference type="Pfam" id="PF04294">
    <property type="entry name" value="VanW"/>
    <property type="match status" value="1"/>
</dbReference>
<dbReference type="InterPro" id="IPR052913">
    <property type="entry name" value="Glycopeptide_resist_protein"/>
</dbReference>
<evidence type="ECO:0000313" key="1">
    <source>
        <dbReference type="EMBL" id="MCW1885874.1"/>
    </source>
</evidence>
<keyword evidence="2" id="KW-1185">Reference proteome</keyword>